<proteinExistence type="predicted"/>
<reference evidence="1" key="1">
    <citation type="submission" date="2022-08" db="UniProtKB">
        <authorList>
            <consortium name="EnsemblMetazoa"/>
        </authorList>
    </citation>
    <scope>IDENTIFICATION</scope>
</reference>
<dbReference type="AlphaFoldDB" id="A0A8W7PPK4"/>
<name>A0A8W7PPK4_ANOCL</name>
<accession>A0A8W7PPK4</accession>
<dbReference type="Proteomes" id="UP000075882">
    <property type="component" value="Unassembled WGS sequence"/>
</dbReference>
<sequence length="152" mass="16614">MDSVRRDTQSSLICTHDTADRRLVSPLAALSIVELSEHCCVSKCPSVHQRGYGECIKLLCCNSIPLTDAPSLIFSNIGKRIARSPISNAKSECWFSKEANRNLANVCIGTDSGCIISPNPLVGPPSSNCTLSFRSTPTRTESRSMLRRRCIN</sequence>
<organism evidence="1">
    <name type="scientific">Anopheles coluzzii</name>
    <name type="common">African malaria mosquito</name>
    <dbReference type="NCBI Taxonomy" id="1518534"/>
    <lineage>
        <taxon>Eukaryota</taxon>
        <taxon>Metazoa</taxon>
        <taxon>Ecdysozoa</taxon>
        <taxon>Arthropoda</taxon>
        <taxon>Hexapoda</taxon>
        <taxon>Insecta</taxon>
        <taxon>Pterygota</taxon>
        <taxon>Neoptera</taxon>
        <taxon>Endopterygota</taxon>
        <taxon>Diptera</taxon>
        <taxon>Nematocera</taxon>
        <taxon>Culicoidea</taxon>
        <taxon>Culicidae</taxon>
        <taxon>Anophelinae</taxon>
        <taxon>Anopheles</taxon>
    </lineage>
</organism>
<dbReference type="EnsemblMetazoa" id="ACOM035390-RA">
    <property type="protein sequence ID" value="ACOM035390-PA.1"/>
    <property type="gene ID" value="ACOM035390"/>
</dbReference>
<evidence type="ECO:0000313" key="1">
    <source>
        <dbReference type="EnsemblMetazoa" id="ACOM035390-PA.1"/>
    </source>
</evidence>
<protein>
    <submittedName>
        <fullName evidence="1">Uncharacterized protein</fullName>
    </submittedName>
</protein>